<proteinExistence type="predicted"/>
<comment type="subcellular location">
    <subcellularLocation>
        <location evidence="1">Cell membrane</location>
        <topology evidence="1">Single-pass membrane protein</topology>
    </subcellularLocation>
</comment>
<evidence type="ECO:0000256" key="4">
    <source>
        <dbReference type="ARBA" id="ARBA00022989"/>
    </source>
</evidence>
<dbReference type="Pfam" id="PF04024">
    <property type="entry name" value="PspC"/>
    <property type="match status" value="1"/>
</dbReference>
<dbReference type="PANTHER" id="PTHR33885">
    <property type="entry name" value="PHAGE SHOCK PROTEIN C"/>
    <property type="match status" value="1"/>
</dbReference>
<gene>
    <name evidence="8" type="ORF">PDUR_07995</name>
</gene>
<keyword evidence="3 6" id="KW-0812">Transmembrane</keyword>
<dbReference type="KEGG" id="pdu:PDUR_07995"/>
<dbReference type="STRING" id="44251.PDUR_07995"/>
<organism evidence="8 9">
    <name type="scientific">Paenibacillus durus</name>
    <name type="common">Paenibacillus azotofixans</name>
    <dbReference type="NCBI Taxonomy" id="44251"/>
    <lineage>
        <taxon>Bacteria</taxon>
        <taxon>Bacillati</taxon>
        <taxon>Bacillota</taxon>
        <taxon>Bacilli</taxon>
        <taxon>Bacillales</taxon>
        <taxon>Paenibacillaceae</taxon>
        <taxon>Paenibacillus</taxon>
    </lineage>
</organism>
<keyword evidence="5 6" id="KW-0472">Membrane</keyword>
<feature type="domain" description="Phage shock protein PspC N-terminal" evidence="7">
    <location>
        <begin position="2"/>
        <end position="59"/>
    </location>
</feature>
<evidence type="ECO:0000256" key="1">
    <source>
        <dbReference type="ARBA" id="ARBA00004162"/>
    </source>
</evidence>
<evidence type="ECO:0000256" key="5">
    <source>
        <dbReference type="ARBA" id="ARBA00023136"/>
    </source>
</evidence>
<dbReference type="RefSeq" id="WP_042205758.1">
    <property type="nucleotide sequence ID" value="NZ_CP009288.1"/>
</dbReference>
<evidence type="ECO:0000313" key="9">
    <source>
        <dbReference type="Proteomes" id="UP000029409"/>
    </source>
</evidence>
<dbReference type="EMBL" id="CP009288">
    <property type="protein sequence ID" value="AIQ11879.1"/>
    <property type="molecule type" value="Genomic_DNA"/>
</dbReference>
<evidence type="ECO:0000256" key="3">
    <source>
        <dbReference type="ARBA" id="ARBA00022692"/>
    </source>
</evidence>
<dbReference type="AlphaFoldDB" id="A0A089ISA2"/>
<evidence type="ECO:0000313" key="8">
    <source>
        <dbReference type="EMBL" id="AIQ11879.1"/>
    </source>
</evidence>
<dbReference type="InterPro" id="IPR007168">
    <property type="entry name" value="Phageshock_PspC_N"/>
</dbReference>
<evidence type="ECO:0000259" key="7">
    <source>
        <dbReference type="Pfam" id="PF04024"/>
    </source>
</evidence>
<dbReference type="InterPro" id="IPR052027">
    <property type="entry name" value="PspC"/>
</dbReference>
<dbReference type="GO" id="GO:0005886">
    <property type="term" value="C:plasma membrane"/>
    <property type="evidence" value="ECO:0007669"/>
    <property type="project" value="UniProtKB-SubCell"/>
</dbReference>
<dbReference type="eggNOG" id="COG1983">
    <property type="taxonomic scope" value="Bacteria"/>
</dbReference>
<evidence type="ECO:0000256" key="6">
    <source>
        <dbReference type="SAM" id="Phobius"/>
    </source>
</evidence>
<sequence>MKKLYRSERDKKFSGLCGGLAEWLGIDSTLIRLIAVIVAICSVGTFILFYLIASLIVPSDPTGGFMDGHHYY</sequence>
<dbReference type="Proteomes" id="UP000029409">
    <property type="component" value="Chromosome"/>
</dbReference>
<dbReference type="OrthoDB" id="9815286at2"/>
<keyword evidence="2" id="KW-1003">Cell membrane</keyword>
<feature type="transmembrane region" description="Helical" evidence="6">
    <location>
        <begin position="33"/>
        <end position="57"/>
    </location>
</feature>
<evidence type="ECO:0000256" key="2">
    <source>
        <dbReference type="ARBA" id="ARBA00022475"/>
    </source>
</evidence>
<keyword evidence="4 6" id="KW-1133">Transmembrane helix</keyword>
<keyword evidence="9" id="KW-1185">Reference proteome</keyword>
<reference evidence="8 9" key="1">
    <citation type="submission" date="2014-08" db="EMBL/GenBank/DDBJ databases">
        <title>Comparative genomics of the Paenibacillus odorifer group.</title>
        <authorList>
            <person name="den Bakker H.C."/>
            <person name="Tsai Y.-C."/>
            <person name="Martin N."/>
            <person name="Korlach J."/>
            <person name="Wiedmann M."/>
        </authorList>
    </citation>
    <scope>NUCLEOTIDE SEQUENCE [LARGE SCALE GENOMIC DNA]</scope>
    <source>
        <strain evidence="8 9">DSM 1735</strain>
    </source>
</reference>
<dbReference type="PANTHER" id="PTHR33885:SF3">
    <property type="entry name" value="PHAGE SHOCK PROTEIN C"/>
    <property type="match status" value="1"/>
</dbReference>
<name>A0A089ISA2_PAEDU</name>
<accession>A0A089ISA2</accession>
<protein>
    <submittedName>
        <fullName evidence="8">Phage-shock protein</fullName>
    </submittedName>
</protein>